<comment type="caution">
    <text evidence="3">The sequence shown here is derived from an EMBL/GenBank/DDBJ whole genome shotgun (WGS) entry which is preliminary data.</text>
</comment>
<keyword evidence="1" id="KW-1133">Transmembrane helix</keyword>
<evidence type="ECO:0000313" key="3">
    <source>
        <dbReference type="EMBL" id="MFC1850803.1"/>
    </source>
</evidence>
<organism evidence="3 4">
    <name type="scientific">candidate division CSSED10-310 bacterium</name>
    <dbReference type="NCBI Taxonomy" id="2855610"/>
    <lineage>
        <taxon>Bacteria</taxon>
        <taxon>Bacteria division CSSED10-310</taxon>
    </lineage>
</organism>
<evidence type="ECO:0000259" key="2">
    <source>
        <dbReference type="Pfam" id="PF13400"/>
    </source>
</evidence>
<accession>A0ABV6YX87</accession>
<dbReference type="Proteomes" id="UP001594351">
    <property type="component" value="Unassembled WGS sequence"/>
</dbReference>
<dbReference type="Pfam" id="PF13400">
    <property type="entry name" value="Tad"/>
    <property type="match status" value="1"/>
</dbReference>
<name>A0ABV6YX87_UNCC1</name>
<gene>
    <name evidence="3" type="ORF">ACFL27_11470</name>
</gene>
<protein>
    <submittedName>
        <fullName evidence="3">Tad domain-containing protein</fullName>
    </submittedName>
</protein>
<evidence type="ECO:0000313" key="4">
    <source>
        <dbReference type="Proteomes" id="UP001594351"/>
    </source>
</evidence>
<reference evidence="3 4" key="1">
    <citation type="submission" date="2024-09" db="EMBL/GenBank/DDBJ databases">
        <title>Laminarin stimulates single cell rates of sulfate reduction while oxygen inhibits transcriptomic activity in coastal marine sediment.</title>
        <authorList>
            <person name="Lindsay M."/>
            <person name="Orcutt B."/>
            <person name="Emerson D."/>
            <person name="Stepanauskas R."/>
            <person name="D'Angelo T."/>
        </authorList>
    </citation>
    <scope>NUCLEOTIDE SEQUENCE [LARGE SCALE GENOMIC DNA]</scope>
    <source>
        <strain evidence="3">SAG AM-311-K15</strain>
    </source>
</reference>
<keyword evidence="4" id="KW-1185">Reference proteome</keyword>
<keyword evidence="1" id="KW-0812">Transmembrane</keyword>
<feature type="transmembrane region" description="Helical" evidence="1">
    <location>
        <begin position="15"/>
        <end position="39"/>
    </location>
</feature>
<keyword evidence="1" id="KW-0472">Membrane</keyword>
<proteinExistence type="predicted"/>
<dbReference type="EMBL" id="JBHPBY010000125">
    <property type="protein sequence ID" value="MFC1850803.1"/>
    <property type="molecule type" value="Genomic_DNA"/>
</dbReference>
<sequence length="299" mass="33649">MNNNQSFSNERGQVMMFGMFIVLVMFLFIGLIFNTGVVIMQKMQMQNAVDAAVLSGAVMQARGLTYIAYENKEISRIYTDGLGTSFWHSPFDSKDDGQQYVLDTFPPDIEDCMNNIDYINRTYPGRATALASQVANMNVPGASFTPILPGHNSTRLTDFRVHRNKIYFWYEVLGFFPILGSQRIDTFIEKDKNTITYFAGKLTGLGAGSGQLMSGGWFGTVPPITTYAAAKPYGGWILSPLRINLEFIGVEVPIWMDWELPIVGNLLNLLDHDAYLIRIGDRRLHPRPTLIPNHSSFQH</sequence>
<evidence type="ECO:0000256" key="1">
    <source>
        <dbReference type="SAM" id="Phobius"/>
    </source>
</evidence>
<feature type="domain" description="Putative Flp pilus-assembly TadG-like N-terminal" evidence="2">
    <location>
        <begin position="12"/>
        <end position="57"/>
    </location>
</feature>
<dbReference type="InterPro" id="IPR028087">
    <property type="entry name" value="Tad_N"/>
</dbReference>